<gene>
    <name evidence="1" type="ORF">A6R68_04997</name>
</gene>
<keyword evidence="2" id="KW-1185">Reference proteome</keyword>
<dbReference type="Proteomes" id="UP000092124">
    <property type="component" value="Unassembled WGS sequence"/>
</dbReference>
<comment type="caution">
    <text evidence="1">The sequence shown here is derived from an EMBL/GenBank/DDBJ whole genome shotgun (WGS) entry which is preliminary data.</text>
</comment>
<accession>A0A1A6GM93</accession>
<evidence type="ECO:0000313" key="1">
    <source>
        <dbReference type="EMBL" id="OBS66462.1"/>
    </source>
</evidence>
<dbReference type="EMBL" id="LZPO01087243">
    <property type="protein sequence ID" value="OBS66462.1"/>
    <property type="molecule type" value="Genomic_DNA"/>
</dbReference>
<dbReference type="AlphaFoldDB" id="A0A1A6GM93"/>
<proteinExistence type="predicted"/>
<name>A0A1A6GM93_NEOLE</name>
<evidence type="ECO:0000313" key="2">
    <source>
        <dbReference type="Proteomes" id="UP000092124"/>
    </source>
</evidence>
<dbReference type="GO" id="GO:0003676">
    <property type="term" value="F:nucleic acid binding"/>
    <property type="evidence" value="ECO:0007669"/>
    <property type="project" value="InterPro"/>
</dbReference>
<protein>
    <submittedName>
        <fullName evidence="1">Uncharacterized protein</fullName>
    </submittedName>
</protein>
<reference evidence="1 2" key="1">
    <citation type="submission" date="2016-06" db="EMBL/GenBank/DDBJ databases">
        <title>The Draft Genome Sequence and Annotation of the Desert Woodrat Neotoma lepida.</title>
        <authorList>
            <person name="Campbell M."/>
            <person name="Oakeson K.F."/>
            <person name="Yandell M."/>
            <person name="Halpert J.R."/>
            <person name="Dearing D."/>
        </authorList>
    </citation>
    <scope>NUCLEOTIDE SEQUENCE [LARGE SCALE GENOMIC DNA]</scope>
    <source>
        <strain evidence="1">417</strain>
        <tissue evidence="1">Liver</tissue>
    </source>
</reference>
<dbReference type="InterPro" id="IPR036397">
    <property type="entry name" value="RNaseH_sf"/>
</dbReference>
<sequence length="266" mass="29506">MTRWKSQMLGLEASLSSRPHPAACVAGLFCSSTHQEDPCQSTTPQCSGFLGLSGVQREGTGLTALTRAFILAKDKQINIYSDSKYANSSIHSNPLIRRPGILNPGPVPLTTWRDRKLIPTPYNEQNWTYNTDTELPSVPEQPKGTDPNAYFVPSFPNDFQNDLHLKAGPVTNWDAPSDVLEDLCLQVLPGAVPSSGLLSVMTPIHDWGCRKKLLVIFYLIIVSLAKSTSPYLLNYHPTPEDFQPLRVLEPDDPEETIDGLEESRYL</sequence>
<dbReference type="Gene3D" id="3.30.420.10">
    <property type="entry name" value="Ribonuclease H-like superfamily/Ribonuclease H"/>
    <property type="match status" value="1"/>
</dbReference>
<organism evidence="1 2">
    <name type="scientific">Neotoma lepida</name>
    <name type="common">Desert woodrat</name>
    <dbReference type="NCBI Taxonomy" id="56216"/>
    <lineage>
        <taxon>Eukaryota</taxon>
        <taxon>Metazoa</taxon>
        <taxon>Chordata</taxon>
        <taxon>Craniata</taxon>
        <taxon>Vertebrata</taxon>
        <taxon>Euteleostomi</taxon>
        <taxon>Mammalia</taxon>
        <taxon>Eutheria</taxon>
        <taxon>Euarchontoglires</taxon>
        <taxon>Glires</taxon>
        <taxon>Rodentia</taxon>
        <taxon>Myomorpha</taxon>
        <taxon>Muroidea</taxon>
        <taxon>Cricetidae</taxon>
        <taxon>Neotominae</taxon>
        <taxon>Neotoma</taxon>
    </lineage>
</organism>